<comment type="similarity">
    <text evidence="2">Belongs to the EXO5 family.</text>
</comment>
<keyword evidence="4" id="KW-0408">Iron</keyword>
<organism evidence="8 9">
    <name type="scientific">Xylaria bambusicola</name>
    <dbReference type="NCBI Taxonomy" id="326684"/>
    <lineage>
        <taxon>Eukaryota</taxon>
        <taxon>Fungi</taxon>
        <taxon>Dikarya</taxon>
        <taxon>Ascomycota</taxon>
        <taxon>Pezizomycotina</taxon>
        <taxon>Sordariomycetes</taxon>
        <taxon>Xylariomycetidae</taxon>
        <taxon>Xylariales</taxon>
        <taxon>Xylariaceae</taxon>
        <taxon>Xylaria</taxon>
    </lineage>
</organism>
<evidence type="ECO:0000256" key="4">
    <source>
        <dbReference type="ARBA" id="ARBA00022485"/>
    </source>
</evidence>
<dbReference type="GO" id="GO:0051539">
    <property type="term" value="F:4 iron, 4 sulfur cluster binding"/>
    <property type="evidence" value="ECO:0007669"/>
    <property type="project" value="UniProtKB-KW"/>
</dbReference>
<sequence>MYLTDEQRLVSRALSNLEPENQSAHQGPPATEEESDTRTPLQRFRTAPKRPFTVSDFAAGAWCELQHWYTLTRLPGGKKTVTVAMKGGSRVHQTLEDEIHSAVQISIASKEEAFALRLWNIIQGLRTLRDTGITREIEVWGTIEGEILNGVIDQLSHKSPNASFEKELNSPASSHPIQQSSIVDYMGSGRKTVYLTDVKTRGSDRLPTGKAVRPAKVQLYLYHRLLSDMAADKLDYSVILERYGLNGEARFSDGFMAQIGSLHDEVFYDAESEVGETPIERFSPDLIAYRSISQIIPLLKAELEETFPLGPASISNLLSVEYRHRSDGRLLGNNAFAIDEEGTDDYMKWSLQWW</sequence>
<keyword evidence="5" id="KW-0540">Nuclease</keyword>
<dbReference type="InterPro" id="IPR019190">
    <property type="entry name" value="EXOV"/>
</dbReference>
<evidence type="ECO:0000313" key="9">
    <source>
        <dbReference type="Proteomes" id="UP001305414"/>
    </source>
</evidence>
<keyword evidence="4" id="KW-0004">4Fe-4S</keyword>
<comment type="cofactor">
    <cofactor evidence="1">
        <name>[4Fe-4S] cluster</name>
        <dbReference type="ChEBI" id="CHEBI:49883"/>
    </cofactor>
</comment>
<comment type="caution">
    <text evidence="8">The sequence shown here is derived from an EMBL/GenBank/DDBJ whole genome shotgun (WGS) entry which is preliminary data.</text>
</comment>
<gene>
    <name evidence="8" type="ORF">RRF57_000557</name>
</gene>
<evidence type="ECO:0000313" key="8">
    <source>
        <dbReference type="EMBL" id="KAK5624841.1"/>
    </source>
</evidence>
<comment type="subunit">
    <text evidence="3">Monomer.</text>
</comment>
<keyword evidence="4" id="KW-0411">Iron-sulfur</keyword>
<reference evidence="8 9" key="1">
    <citation type="submission" date="2023-10" db="EMBL/GenBank/DDBJ databases">
        <title>Draft genome sequence of Xylaria bambusicola isolate GMP-LS, the root and basal stem rot pathogen of sugarcane in Indonesia.</title>
        <authorList>
            <person name="Selvaraj P."/>
            <person name="Muralishankar V."/>
            <person name="Muruganantham S."/>
            <person name="Sp S."/>
            <person name="Haryani S."/>
            <person name="Lau K.J.X."/>
            <person name="Naqvi N.I."/>
        </authorList>
    </citation>
    <scope>NUCLEOTIDE SEQUENCE [LARGE SCALE GENOMIC DNA]</scope>
    <source>
        <strain evidence="8">GMP-LS</strain>
    </source>
</reference>
<dbReference type="PANTHER" id="PTHR14464">
    <property type="entry name" value="EXONUCLEASE V"/>
    <property type="match status" value="1"/>
</dbReference>
<protein>
    <submittedName>
        <fullName evidence="8">Uncharacterized protein</fullName>
    </submittedName>
</protein>
<keyword evidence="4" id="KW-0479">Metal-binding</keyword>
<name>A0AAN7UFX2_9PEZI</name>
<evidence type="ECO:0000256" key="2">
    <source>
        <dbReference type="ARBA" id="ARBA00009797"/>
    </source>
</evidence>
<feature type="region of interest" description="Disordered" evidence="7">
    <location>
        <begin position="12"/>
        <end position="45"/>
    </location>
</feature>
<keyword evidence="9" id="KW-1185">Reference proteome</keyword>
<dbReference type="Pfam" id="PF09810">
    <property type="entry name" value="Exo5"/>
    <property type="match status" value="1"/>
</dbReference>
<evidence type="ECO:0000256" key="5">
    <source>
        <dbReference type="ARBA" id="ARBA00022722"/>
    </source>
</evidence>
<dbReference type="GO" id="GO:0045145">
    <property type="term" value="F:single-stranded DNA 5'-3' DNA exonuclease activity"/>
    <property type="evidence" value="ECO:0007669"/>
    <property type="project" value="InterPro"/>
</dbReference>
<accession>A0AAN7UFX2</accession>
<dbReference type="EMBL" id="JAWHQM010000002">
    <property type="protein sequence ID" value="KAK5624841.1"/>
    <property type="molecule type" value="Genomic_DNA"/>
</dbReference>
<evidence type="ECO:0000256" key="3">
    <source>
        <dbReference type="ARBA" id="ARBA00011245"/>
    </source>
</evidence>
<dbReference type="GO" id="GO:0036297">
    <property type="term" value="P:interstrand cross-link repair"/>
    <property type="evidence" value="ECO:0007669"/>
    <property type="project" value="TreeGrafter"/>
</dbReference>
<dbReference type="GO" id="GO:0005739">
    <property type="term" value="C:mitochondrion"/>
    <property type="evidence" value="ECO:0007669"/>
    <property type="project" value="TreeGrafter"/>
</dbReference>
<keyword evidence="6" id="KW-0269">Exonuclease</keyword>
<dbReference type="PANTHER" id="PTHR14464:SF4">
    <property type="entry name" value="EXONUCLEASE V"/>
    <property type="match status" value="1"/>
</dbReference>
<evidence type="ECO:0000256" key="6">
    <source>
        <dbReference type="ARBA" id="ARBA00022839"/>
    </source>
</evidence>
<dbReference type="AlphaFoldDB" id="A0AAN7UFX2"/>
<evidence type="ECO:0000256" key="7">
    <source>
        <dbReference type="SAM" id="MobiDB-lite"/>
    </source>
</evidence>
<proteinExistence type="inferred from homology"/>
<keyword evidence="6" id="KW-0378">Hydrolase</keyword>
<dbReference type="GO" id="GO:0005634">
    <property type="term" value="C:nucleus"/>
    <property type="evidence" value="ECO:0007669"/>
    <property type="project" value="TreeGrafter"/>
</dbReference>
<dbReference type="Proteomes" id="UP001305414">
    <property type="component" value="Unassembled WGS sequence"/>
</dbReference>
<evidence type="ECO:0000256" key="1">
    <source>
        <dbReference type="ARBA" id="ARBA00001966"/>
    </source>
</evidence>